<feature type="domain" description="Flagellar hook-associated protein 2 N-terminal" evidence="6">
    <location>
        <begin position="10"/>
        <end position="106"/>
    </location>
</feature>
<evidence type="ECO:0000256" key="1">
    <source>
        <dbReference type="ARBA" id="ARBA00009764"/>
    </source>
</evidence>
<evidence type="ECO:0000256" key="4">
    <source>
        <dbReference type="ARBA" id="ARBA00023143"/>
    </source>
</evidence>
<protein>
    <recommendedName>
        <fullName evidence="5">Flagellar hook-associated protein 2</fullName>
        <shortName evidence="5">HAP2</shortName>
    </recommendedName>
    <alternativeName>
        <fullName evidence="5">Flagellar cap protein</fullName>
    </alternativeName>
</protein>
<evidence type="ECO:0000259" key="6">
    <source>
        <dbReference type="Pfam" id="PF02465"/>
    </source>
</evidence>
<keyword evidence="8" id="KW-0969">Cilium</keyword>
<dbReference type="OrthoDB" id="9810816at2"/>
<evidence type="ECO:0000259" key="7">
    <source>
        <dbReference type="Pfam" id="PF07195"/>
    </source>
</evidence>
<dbReference type="PANTHER" id="PTHR30288:SF0">
    <property type="entry name" value="FLAGELLAR HOOK-ASSOCIATED PROTEIN 2"/>
    <property type="match status" value="1"/>
</dbReference>
<evidence type="ECO:0000313" key="9">
    <source>
        <dbReference type="Proteomes" id="UP000067461"/>
    </source>
</evidence>
<keyword evidence="8" id="KW-0282">Flagellum</keyword>
<dbReference type="GO" id="GO:0005576">
    <property type="term" value="C:extracellular region"/>
    <property type="evidence" value="ECO:0007669"/>
    <property type="project" value="UniProtKB-SubCell"/>
</dbReference>
<accession>A0A060NIE5</accession>
<keyword evidence="5" id="KW-0964">Secreted</keyword>
<comment type="function">
    <text evidence="5">Required for morphogenesis and for the elongation of the flagellar filament by facilitating polymerization of the flagellin monomers at the tip of growing filament. Forms a capping structure, which prevents flagellin subunits (transported through the central channel of the flagellum) from leaking out without polymerization at the distal end.</text>
</comment>
<gene>
    <name evidence="8" type="ORF">SRAA_0831</name>
</gene>
<dbReference type="Pfam" id="PF07195">
    <property type="entry name" value="FliD_C"/>
    <property type="match status" value="1"/>
</dbReference>
<comment type="subcellular location">
    <subcellularLocation>
        <location evidence="5">Secreted</location>
    </subcellularLocation>
    <subcellularLocation>
        <location evidence="5">Bacterial flagellum</location>
    </subcellularLocation>
</comment>
<dbReference type="EMBL" id="AP014568">
    <property type="protein sequence ID" value="BAO80685.1"/>
    <property type="molecule type" value="Genomic_DNA"/>
</dbReference>
<dbReference type="GO" id="GO:0009424">
    <property type="term" value="C:bacterial-type flagellum hook"/>
    <property type="evidence" value="ECO:0007669"/>
    <property type="project" value="UniProtKB-UniRule"/>
</dbReference>
<dbReference type="GO" id="GO:0007155">
    <property type="term" value="P:cell adhesion"/>
    <property type="evidence" value="ECO:0007669"/>
    <property type="project" value="InterPro"/>
</dbReference>
<dbReference type="InterPro" id="IPR010810">
    <property type="entry name" value="Flagellin_hook_IN_motif"/>
</dbReference>
<evidence type="ECO:0000256" key="3">
    <source>
        <dbReference type="ARBA" id="ARBA00023054"/>
    </source>
</evidence>
<dbReference type="GO" id="GO:0009421">
    <property type="term" value="C:bacterial-type flagellum filament cap"/>
    <property type="evidence" value="ECO:0007669"/>
    <property type="project" value="InterPro"/>
</dbReference>
<dbReference type="InterPro" id="IPR003481">
    <property type="entry name" value="FliD_N"/>
</dbReference>
<comment type="subunit">
    <text evidence="2 5">Homopentamer.</text>
</comment>
<comment type="similarity">
    <text evidence="1 5">Belongs to the FliD family.</text>
</comment>
<dbReference type="HOGENOM" id="CLU_015182_6_1_4"/>
<feature type="coiled-coil region" evidence="5">
    <location>
        <begin position="422"/>
        <end position="449"/>
    </location>
</feature>
<evidence type="ECO:0000256" key="5">
    <source>
        <dbReference type="RuleBase" id="RU362066"/>
    </source>
</evidence>
<dbReference type="AlphaFoldDB" id="A0A060NIE5"/>
<reference evidence="8 9" key="1">
    <citation type="journal article" date="2014" name="Nat. Commun.">
        <title>Physiological and genomic features of highly alkaliphilic hydrogen-utilizing Betaproteobacteria from a continental serpentinizing site.</title>
        <authorList>
            <person name="Suzuki S."/>
            <person name="Kuenen J.G."/>
            <person name="Schipper K."/>
            <person name="van der Velde S."/>
            <person name="Ishii S."/>
            <person name="Wu A."/>
            <person name="Sorokin D.Y."/>
            <person name="Tenney A."/>
            <person name="Meng X.Y."/>
            <person name="Morrill P.L."/>
            <person name="Kamagata Y."/>
            <person name="Muyzer G."/>
            <person name="Nealson K.H."/>
        </authorList>
    </citation>
    <scope>NUCLEOTIDE SEQUENCE [LARGE SCALE GENOMIC DNA]</scope>
    <source>
        <strain evidence="8 9">A1</strain>
    </source>
</reference>
<dbReference type="PANTHER" id="PTHR30288">
    <property type="entry name" value="FLAGELLAR CAP/ASSEMBLY PROTEIN FLID"/>
    <property type="match status" value="1"/>
</dbReference>
<evidence type="ECO:0000256" key="2">
    <source>
        <dbReference type="ARBA" id="ARBA00011255"/>
    </source>
</evidence>
<keyword evidence="9" id="KW-1185">Reference proteome</keyword>
<feature type="domain" description="Flagellar hook-associated protein 2 C-terminal" evidence="7">
    <location>
        <begin position="233"/>
        <end position="464"/>
    </location>
</feature>
<evidence type="ECO:0000313" key="8">
    <source>
        <dbReference type="EMBL" id="BAO80685.1"/>
    </source>
</evidence>
<dbReference type="Proteomes" id="UP000067461">
    <property type="component" value="Chromosome"/>
</dbReference>
<dbReference type="RefSeq" id="WP_045531148.1">
    <property type="nucleotide sequence ID" value="NZ_AP014568.1"/>
</dbReference>
<keyword evidence="3 5" id="KW-0175">Coiled coil</keyword>
<keyword evidence="4 5" id="KW-0975">Bacterial flagellum</keyword>
<organism evidence="8 9">
    <name type="scientific">Serpentinimonas raichei</name>
    <dbReference type="NCBI Taxonomy" id="1458425"/>
    <lineage>
        <taxon>Bacteria</taxon>
        <taxon>Pseudomonadati</taxon>
        <taxon>Pseudomonadota</taxon>
        <taxon>Betaproteobacteria</taxon>
        <taxon>Burkholderiales</taxon>
        <taxon>Comamonadaceae</taxon>
        <taxon>Serpentinimonas</taxon>
    </lineage>
</organism>
<dbReference type="STRING" id="1458425.SRAA_0831"/>
<dbReference type="InterPro" id="IPR040026">
    <property type="entry name" value="FliD"/>
</dbReference>
<dbReference type="Pfam" id="PF02465">
    <property type="entry name" value="FliD_N"/>
    <property type="match status" value="1"/>
</dbReference>
<proteinExistence type="inferred from homology"/>
<dbReference type="InterPro" id="IPR010809">
    <property type="entry name" value="FliD_C"/>
</dbReference>
<dbReference type="KEGG" id="cbaa:SRAA_0831"/>
<dbReference type="GO" id="GO:0071973">
    <property type="term" value="P:bacterial-type flagellum-dependent cell motility"/>
    <property type="evidence" value="ECO:0007669"/>
    <property type="project" value="TreeGrafter"/>
</dbReference>
<dbReference type="Pfam" id="PF07196">
    <property type="entry name" value="Flagellin_IN"/>
    <property type="match status" value="1"/>
</dbReference>
<keyword evidence="8" id="KW-0966">Cell projection</keyword>
<sequence>MAISSPGIGSGLDVNAIVRQLVAIERRPIQQLESQAGSLRTQLSAFARVRSDLAGLQDAAARLLDPSLWGSRNFSSSNSTALTGSAGSSALTSNFSVQIARLAQSQGAASTGRAVDAPIGAAGTLEFRVGTWSGNSFGGGTPVSVAVQANDTLSTLAARINESNAGVSALVLRSGGQEQLMLRGSNTGAAAGFEVRALDGGGAPITDSTSALGSLNHFHNGTALVGMGRTQDALDAQFSVDGVALTSPTNTVANVVPGLTLNLQQSTTATLPGSPATAVQVSVQQNNTVVREAIEAFRVAYNRINATLSELTRADPAGNADGPLQADGTARRLQTALRQLVMSDGPSGSPLGRLSDMGLQVQRDGSLGVNNTRLDAAMANQEGMRRLLSHTGSAGADVGIARRLRDFALAANGTEGSVNGRNSAIQASIERKNDRIERLEDRLVRTQASLLAQYSRLDANLGAINGLGSFVTQQLAQWNRSNN</sequence>
<name>A0A060NIE5_9BURK</name>